<name>A5D0C8_PELTS</name>
<dbReference type="eggNOG" id="ENOG5033YBQ">
    <property type="taxonomic scope" value="Bacteria"/>
</dbReference>
<gene>
    <name evidence="1" type="ordered locus">PTH_2136</name>
</gene>
<organism evidence="1 2">
    <name type="scientific">Pelotomaculum thermopropionicum (strain DSM 13744 / JCM 10971 / SI)</name>
    <dbReference type="NCBI Taxonomy" id="370438"/>
    <lineage>
        <taxon>Bacteria</taxon>
        <taxon>Bacillati</taxon>
        <taxon>Bacillota</taxon>
        <taxon>Clostridia</taxon>
        <taxon>Eubacteriales</taxon>
        <taxon>Desulfotomaculaceae</taxon>
        <taxon>Pelotomaculum</taxon>
    </lineage>
</organism>
<evidence type="ECO:0000313" key="1">
    <source>
        <dbReference type="EMBL" id="BAF60317.1"/>
    </source>
</evidence>
<dbReference type="EMBL" id="AP009389">
    <property type="protein sequence ID" value="BAF60317.1"/>
    <property type="molecule type" value="Genomic_DNA"/>
</dbReference>
<evidence type="ECO:0000313" key="2">
    <source>
        <dbReference type="Proteomes" id="UP000006556"/>
    </source>
</evidence>
<keyword evidence="2" id="KW-1185">Reference proteome</keyword>
<dbReference type="HOGENOM" id="CLU_1642136_0_0_9"/>
<dbReference type="KEGG" id="pth:PTH_2136"/>
<dbReference type="AlphaFoldDB" id="A5D0C8"/>
<sequence>MTLKNPIYKSIKVKPEAVRLVKEMVKAGFYRKSEAEKFDALKKLGEDICGIYRVDKVNVKTGGVVMGAFAIYQPASKTISLNNISIVSFLHELRHHLQHVGHLQASGLNAEQDAHAWSSRIFSKAVPNMFLKAVKAGRIAALQWDEASQRVVNRPDYDQIR</sequence>
<accession>A5D0C8</accession>
<reference evidence="2" key="1">
    <citation type="journal article" date="2008" name="Genome Res.">
        <title>The genome of Pelotomaculum thermopropionicum reveals niche-associated evolution in anaerobic microbiota.</title>
        <authorList>
            <person name="Kosaka T."/>
            <person name="Kato S."/>
            <person name="Shimoyama T."/>
            <person name="Ishii S."/>
            <person name="Abe T."/>
            <person name="Watanabe K."/>
        </authorList>
    </citation>
    <scope>NUCLEOTIDE SEQUENCE [LARGE SCALE GENOMIC DNA]</scope>
    <source>
        <strain evidence="2">DSM 13744 / JCM 10971 / SI</strain>
    </source>
</reference>
<proteinExistence type="predicted"/>
<dbReference type="Proteomes" id="UP000006556">
    <property type="component" value="Chromosome"/>
</dbReference>
<protein>
    <submittedName>
        <fullName evidence="1">Uncharacterized protein</fullName>
    </submittedName>
</protein>